<dbReference type="OrthoDB" id="71751at2"/>
<name>A0A6I3SX93_9BURK</name>
<keyword evidence="6" id="KW-1185">Reference proteome</keyword>
<dbReference type="Proteomes" id="UP000622638">
    <property type="component" value="Unassembled WGS sequence"/>
</dbReference>
<evidence type="ECO:0000313" key="4">
    <source>
        <dbReference type="EMBL" id="MTV52882.1"/>
    </source>
</evidence>
<evidence type="ECO:0000259" key="2">
    <source>
        <dbReference type="Pfam" id="PF11160"/>
    </source>
</evidence>
<comment type="caution">
    <text evidence="4">The sequence shown here is derived from an EMBL/GenBank/DDBJ whole genome shotgun (WGS) entry which is preliminary data.</text>
</comment>
<dbReference type="Gene3D" id="2.30.30.1060">
    <property type="match status" value="1"/>
</dbReference>
<dbReference type="AlphaFoldDB" id="A0A6I3SX93"/>
<feature type="region of interest" description="Disordered" evidence="1">
    <location>
        <begin position="1"/>
        <end position="24"/>
    </location>
</feature>
<evidence type="ECO:0000313" key="5">
    <source>
        <dbReference type="Proteomes" id="UP000430634"/>
    </source>
</evidence>
<accession>A0A6I3SX93</accession>
<reference evidence="3" key="4">
    <citation type="submission" date="2024-05" db="EMBL/GenBank/DDBJ databases">
        <authorList>
            <person name="Sun Q."/>
            <person name="Zhou Y."/>
        </authorList>
    </citation>
    <scope>NUCLEOTIDE SEQUENCE</scope>
    <source>
        <strain evidence="3">CGMCC 1.15931</strain>
    </source>
</reference>
<dbReference type="RefSeq" id="WP_155470209.1">
    <property type="nucleotide sequence ID" value="NZ_BMKG01000021.1"/>
</dbReference>
<dbReference type="Pfam" id="PF11160">
    <property type="entry name" value="Hva1_TUDOR"/>
    <property type="match status" value="1"/>
</dbReference>
<dbReference type="Proteomes" id="UP000430634">
    <property type="component" value="Unassembled WGS sequence"/>
</dbReference>
<organism evidence="4 5">
    <name type="scientific">Pseudoduganella buxea</name>
    <dbReference type="NCBI Taxonomy" id="1949069"/>
    <lineage>
        <taxon>Bacteria</taxon>
        <taxon>Pseudomonadati</taxon>
        <taxon>Pseudomonadota</taxon>
        <taxon>Betaproteobacteria</taxon>
        <taxon>Burkholderiales</taxon>
        <taxon>Oxalobacteraceae</taxon>
        <taxon>Telluria group</taxon>
        <taxon>Pseudoduganella</taxon>
    </lineage>
</organism>
<dbReference type="EMBL" id="BMKG01000021">
    <property type="protein sequence ID" value="GGC16249.1"/>
    <property type="molecule type" value="Genomic_DNA"/>
</dbReference>
<evidence type="ECO:0000313" key="6">
    <source>
        <dbReference type="Proteomes" id="UP000622638"/>
    </source>
</evidence>
<reference evidence="4 5" key="3">
    <citation type="submission" date="2019-11" db="EMBL/GenBank/DDBJ databases">
        <title>Type strains purchased from KCTC, JCM and DSMZ.</title>
        <authorList>
            <person name="Lu H."/>
        </authorList>
    </citation>
    <scope>NUCLEOTIDE SEQUENCE [LARGE SCALE GENOMIC DNA]</scope>
    <source>
        <strain evidence="4 5">KCTC 52429</strain>
    </source>
</reference>
<reference evidence="3" key="1">
    <citation type="journal article" date="2014" name="Int. J. Syst. Evol. Microbiol.">
        <title>Complete genome of a new Firmicutes species belonging to the dominant human colonic microbiota ('Ruminococcus bicirculans') reveals two chromosomes and a selective capacity to utilize plant glucans.</title>
        <authorList>
            <consortium name="NISC Comparative Sequencing Program"/>
            <person name="Wegmann U."/>
            <person name="Louis P."/>
            <person name="Goesmann A."/>
            <person name="Henrissat B."/>
            <person name="Duncan S.H."/>
            <person name="Flint H.J."/>
        </authorList>
    </citation>
    <scope>NUCLEOTIDE SEQUENCE</scope>
    <source>
        <strain evidence="3">CGMCC 1.15931</strain>
    </source>
</reference>
<dbReference type="InterPro" id="IPR021331">
    <property type="entry name" value="Hva1_TUDOR"/>
</dbReference>
<proteinExistence type="predicted"/>
<evidence type="ECO:0000313" key="3">
    <source>
        <dbReference type="EMBL" id="GGC16249.1"/>
    </source>
</evidence>
<sequence>MTGTFKAGDKVEWHSSQGTVQGTVKKKLTSHTSIKGHDVAASKENPEYLVVSDKTGAEAAHKPDALKKI</sequence>
<gene>
    <name evidence="3" type="ORF">GCM10011572_42000</name>
    <name evidence="4" type="ORF">GM672_09080</name>
</gene>
<evidence type="ECO:0000256" key="1">
    <source>
        <dbReference type="SAM" id="MobiDB-lite"/>
    </source>
</evidence>
<feature type="domain" description="Hypervirulence associated protein TUDOR" evidence="2">
    <location>
        <begin position="8"/>
        <end position="66"/>
    </location>
</feature>
<protein>
    <submittedName>
        <fullName evidence="4">DUF2945 domain-containing protein</fullName>
    </submittedName>
</protein>
<dbReference type="EMBL" id="WNKZ01000019">
    <property type="protein sequence ID" value="MTV52882.1"/>
    <property type="molecule type" value="Genomic_DNA"/>
</dbReference>
<reference evidence="6" key="2">
    <citation type="journal article" date="2019" name="Int. J. Syst. Evol. Microbiol.">
        <title>The Global Catalogue of Microorganisms (GCM) 10K type strain sequencing project: providing services to taxonomists for standard genome sequencing and annotation.</title>
        <authorList>
            <consortium name="The Broad Institute Genomics Platform"/>
            <consortium name="The Broad Institute Genome Sequencing Center for Infectious Disease"/>
            <person name="Wu L."/>
            <person name="Ma J."/>
        </authorList>
    </citation>
    <scope>NUCLEOTIDE SEQUENCE [LARGE SCALE GENOMIC DNA]</scope>
    <source>
        <strain evidence="6">CGMCC 1.15931</strain>
    </source>
</reference>